<evidence type="ECO:0000256" key="1">
    <source>
        <dbReference type="SAM" id="MobiDB-lite"/>
    </source>
</evidence>
<dbReference type="AlphaFoldDB" id="A0A6A5BQQ4"/>
<evidence type="ECO:0000259" key="2">
    <source>
        <dbReference type="PROSITE" id="PS50127"/>
    </source>
</evidence>
<dbReference type="PROSITE" id="PS50127">
    <property type="entry name" value="UBC_2"/>
    <property type="match status" value="1"/>
</dbReference>
<reference evidence="3 4" key="1">
    <citation type="journal article" date="2019" name="Sci. Rep.">
        <title>Nanopore sequencing improves the draft genome of the human pathogenic amoeba Naegleria fowleri.</title>
        <authorList>
            <person name="Liechti N."/>
            <person name="Schurch N."/>
            <person name="Bruggmann R."/>
            <person name="Wittwer M."/>
        </authorList>
    </citation>
    <scope>NUCLEOTIDE SEQUENCE [LARGE SCALE GENOMIC DNA]</scope>
    <source>
        <strain evidence="3 4">ATCC 30894</strain>
    </source>
</reference>
<dbReference type="Gene3D" id="3.10.110.10">
    <property type="entry name" value="Ubiquitin Conjugating Enzyme"/>
    <property type="match status" value="1"/>
</dbReference>
<dbReference type="GeneID" id="68112073"/>
<dbReference type="VEuPathDB" id="AmoebaDB:NF0119200"/>
<dbReference type="InterPro" id="IPR000608">
    <property type="entry name" value="UBC"/>
</dbReference>
<sequence length="281" mass="31614">MEVNSHLSYDISHNSFSVLLNKAIQSYINNVATTHSKDKKHPFVSNLQIASNESEADDEPKTEDATSTPVSKLDDQQALKFYKMVWGDDNSGSLPLSMDSRKYIMKELYKIIKNEENTKKAGFSVRPIGDNPFVWEVRLFGFPEDSLLGKDLVEHAKKFDTHNTDVVLEVKFPATFPSEAPFIRVIRPRFEIFTGQVSFGGTFCIDSLNNNTWSGKKSITMETVILSIRQSLIDNGARVDMRTYANYDAMTASSYRGDSCHRKSTLVILITLNGSIVSSIF</sequence>
<evidence type="ECO:0000313" key="3">
    <source>
        <dbReference type="EMBL" id="KAF0976180.1"/>
    </source>
</evidence>
<proteinExistence type="predicted"/>
<dbReference type="VEuPathDB" id="AmoebaDB:NfTy_085790"/>
<evidence type="ECO:0000313" key="4">
    <source>
        <dbReference type="Proteomes" id="UP000444721"/>
    </source>
</evidence>
<dbReference type="CDD" id="cd23802">
    <property type="entry name" value="UBCc_UBE2Q"/>
    <property type="match status" value="1"/>
</dbReference>
<gene>
    <name evidence="3" type="ORF">FDP41_004855</name>
</gene>
<dbReference type="RefSeq" id="XP_044560893.1">
    <property type="nucleotide sequence ID" value="XM_044708315.1"/>
</dbReference>
<name>A0A6A5BQQ4_NAEFO</name>
<dbReference type="Proteomes" id="UP000444721">
    <property type="component" value="Unassembled WGS sequence"/>
</dbReference>
<accession>A0A6A5BQQ4</accession>
<dbReference type="Pfam" id="PF00179">
    <property type="entry name" value="UQ_con"/>
    <property type="match status" value="1"/>
</dbReference>
<dbReference type="SUPFAM" id="SSF54495">
    <property type="entry name" value="UBC-like"/>
    <property type="match status" value="1"/>
</dbReference>
<keyword evidence="4" id="KW-1185">Reference proteome</keyword>
<organism evidence="3 4">
    <name type="scientific">Naegleria fowleri</name>
    <name type="common">Brain eating amoeba</name>
    <dbReference type="NCBI Taxonomy" id="5763"/>
    <lineage>
        <taxon>Eukaryota</taxon>
        <taxon>Discoba</taxon>
        <taxon>Heterolobosea</taxon>
        <taxon>Tetramitia</taxon>
        <taxon>Eutetramitia</taxon>
        <taxon>Vahlkampfiidae</taxon>
        <taxon>Naegleria</taxon>
    </lineage>
</organism>
<dbReference type="SMART" id="SM00212">
    <property type="entry name" value="UBCc"/>
    <property type="match status" value="1"/>
</dbReference>
<feature type="domain" description="UBC core" evidence="2">
    <location>
        <begin position="99"/>
        <end position="273"/>
    </location>
</feature>
<dbReference type="EMBL" id="VFQX01000041">
    <property type="protein sequence ID" value="KAF0976180.1"/>
    <property type="molecule type" value="Genomic_DNA"/>
</dbReference>
<feature type="region of interest" description="Disordered" evidence="1">
    <location>
        <begin position="51"/>
        <end position="70"/>
    </location>
</feature>
<dbReference type="VEuPathDB" id="AmoebaDB:FDP41_004855"/>
<protein>
    <recommendedName>
        <fullName evidence="2">UBC core domain-containing protein</fullName>
    </recommendedName>
</protein>
<dbReference type="OrthoDB" id="109543at2759"/>
<dbReference type="InterPro" id="IPR016135">
    <property type="entry name" value="UBQ-conjugating_enzyme/RWD"/>
</dbReference>
<comment type="caution">
    <text evidence="3">The sequence shown here is derived from an EMBL/GenBank/DDBJ whole genome shotgun (WGS) entry which is preliminary data.</text>
</comment>